<gene>
    <name evidence="1" type="ORF">CLV60_111171</name>
</gene>
<name>A0A2P8FVH1_9BACT</name>
<dbReference type="RefSeq" id="WP_106597617.1">
    <property type="nucleotide sequence ID" value="NZ_PYAS01000011.1"/>
</dbReference>
<accession>A0A2P8FVH1</accession>
<sequence>MEAQPRARGPYKKHKTEYKISVAYELYSSKKQQEGLTNPLYIRVRAKKQQSYFRSQIPLWFGSNKIDEIIQDPLITLFVEQETSLIKEHLGNYIDKFGDYFRITDWLIDFKEFLSLRSFPDIVENYVNRDFHINLIRNKGVDYKAFKSLVPHQSKLADSLALAKILKCVGVEGLDQIITAISSKSKVSAFFFRHLERWVNPVLNAMHGPAGELLADFIFFNEYVSNKILETYAQTGEDISTDLQTLKAIYDLDH</sequence>
<protein>
    <submittedName>
        <fullName evidence="1">Uncharacterized protein</fullName>
    </submittedName>
</protein>
<reference evidence="1 2" key="1">
    <citation type="submission" date="2018-03" db="EMBL/GenBank/DDBJ databases">
        <title>Genomic Encyclopedia of Archaeal and Bacterial Type Strains, Phase II (KMG-II): from individual species to whole genera.</title>
        <authorList>
            <person name="Goeker M."/>
        </authorList>
    </citation>
    <scope>NUCLEOTIDE SEQUENCE [LARGE SCALE GENOMIC DNA]</scope>
    <source>
        <strain evidence="1 2">DSM 29057</strain>
    </source>
</reference>
<organism evidence="1 2">
    <name type="scientific">Dyadobacter jiangsuensis</name>
    <dbReference type="NCBI Taxonomy" id="1591085"/>
    <lineage>
        <taxon>Bacteria</taxon>
        <taxon>Pseudomonadati</taxon>
        <taxon>Bacteroidota</taxon>
        <taxon>Cytophagia</taxon>
        <taxon>Cytophagales</taxon>
        <taxon>Spirosomataceae</taxon>
        <taxon>Dyadobacter</taxon>
    </lineage>
</organism>
<evidence type="ECO:0000313" key="1">
    <source>
        <dbReference type="EMBL" id="PSL25720.1"/>
    </source>
</evidence>
<dbReference type="EMBL" id="PYAS01000011">
    <property type="protein sequence ID" value="PSL25720.1"/>
    <property type="molecule type" value="Genomic_DNA"/>
</dbReference>
<dbReference type="Proteomes" id="UP000241964">
    <property type="component" value="Unassembled WGS sequence"/>
</dbReference>
<proteinExistence type="predicted"/>
<dbReference type="AlphaFoldDB" id="A0A2P8FVH1"/>
<comment type="caution">
    <text evidence="1">The sequence shown here is derived from an EMBL/GenBank/DDBJ whole genome shotgun (WGS) entry which is preliminary data.</text>
</comment>
<keyword evidence="2" id="KW-1185">Reference proteome</keyword>
<evidence type="ECO:0000313" key="2">
    <source>
        <dbReference type="Proteomes" id="UP000241964"/>
    </source>
</evidence>